<dbReference type="PROSITE" id="PS50987">
    <property type="entry name" value="HTH_ARSR_2"/>
    <property type="match status" value="1"/>
</dbReference>
<dbReference type="InterPro" id="IPR011991">
    <property type="entry name" value="ArsR-like_HTH"/>
</dbReference>
<dbReference type="OrthoDB" id="35765at2157"/>
<name>A8MBV5_CALMQ</name>
<dbReference type="InterPro" id="IPR036388">
    <property type="entry name" value="WH-like_DNA-bd_sf"/>
</dbReference>
<dbReference type="eggNOG" id="arCOG00731">
    <property type="taxonomic scope" value="Archaea"/>
</dbReference>
<dbReference type="SUPFAM" id="SSF46785">
    <property type="entry name" value="Winged helix' DNA-binding domain"/>
    <property type="match status" value="1"/>
</dbReference>
<dbReference type="EMBL" id="CP000852">
    <property type="protein sequence ID" value="ABW01298.1"/>
    <property type="molecule type" value="Genomic_DNA"/>
</dbReference>
<dbReference type="GeneID" id="5708517"/>
<dbReference type="KEGG" id="cma:Cmaq_0453"/>
<sequence length="106" mass="12412">MYRSRDYKDVRRLLVWLLYASRGGETRLKILTLLKQNGQLNASQLAKALKVNYRTVTYHLDILEAHNLIERVQTSHGVYYRLSSAGLTNWDLISKLLKYSKDNKKN</sequence>
<dbReference type="InterPro" id="IPR001845">
    <property type="entry name" value="HTH_ArsR_DNA-bd_dom"/>
</dbReference>
<evidence type="ECO:0000313" key="2">
    <source>
        <dbReference type="EMBL" id="ABW01298.1"/>
    </source>
</evidence>
<dbReference type="InterPro" id="IPR000835">
    <property type="entry name" value="HTH_MarR-typ"/>
</dbReference>
<evidence type="ECO:0000313" key="3">
    <source>
        <dbReference type="Proteomes" id="UP000001137"/>
    </source>
</evidence>
<evidence type="ECO:0000259" key="1">
    <source>
        <dbReference type="PROSITE" id="PS50987"/>
    </source>
</evidence>
<reference evidence="2 3" key="1">
    <citation type="submission" date="2007-10" db="EMBL/GenBank/DDBJ databases">
        <title>Complete sequence of Caldivirga maquilingensis IC-167.</title>
        <authorList>
            <consortium name="US DOE Joint Genome Institute"/>
            <person name="Copeland A."/>
            <person name="Lucas S."/>
            <person name="Lapidus A."/>
            <person name="Barry K."/>
            <person name="Glavina del Rio T."/>
            <person name="Dalin E."/>
            <person name="Tice H."/>
            <person name="Pitluck S."/>
            <person name="Saunders E."/>
            <person name="Brettin T."/>
            <person name="Bruce D."/>
            <person name="Detter J.C."/>
            <person name="Han C."/>
            <person name="Schmutz J."/>
            <person name="Larimer F."/>
            <person name="Land M."/>
            <person name="Hauser L."/>
            <person name="Kyrpides N."/>
            <person name="Ivanova N."/>
            <person name="Biddle J.F."/>
            <person name="Zhang Z."/>
            <person name="Fitz-Gibbon S.T."/>
            <person name="Lowe T.M."/>
            <person name="Saltikov C."/>
            <person name="House C.H."/>
            <person name="Richardson P."/>
        </authorList>
    </citation>
    <scope>NUCLEOTIDE SEQUENCE [LARGE SCALE GENOMIC DNA]</scope>
    <source>
        <strain evidence="3">ATCC 700844 / DSM 13496 / JCM 10307 / IC-167</strain>
    </source>
</reference>
<dbReference type="Gene3D" id="1.10.10.10">
    <property type="entry name" value="Winged helix-like DNA-binding domain superfamily/Winged helix DNA-binding domain"/>
    <property type="match status" value="1"/>
</dbReference>
<dbReference type="CDD" id="cd00090">
    <property type="entry name" value="HTH_ARSR"/>
    <property type="match status" value="1"/>
</dbReference>
<dbReference type="SMART" id="SM00418">
    <property type="entry name" value="HTH_ARSR"/>
    <property type="match status" value="1"/>
</dbReference>
<dbReference type="HOGENOM" id="CLU_153620_2_1_2"/>
<organism evidence="2 3">
    <name type="scientific">Caldivirga maquilingensis (strain ATCC 700844 / DSM 13496 / JCM 10307 / IC-167)</name>
    <dbReference type="NCBI Taxonomy" id="397948"/>
    <lineage>
        <taxon>Archaea</taxon>
        <taxon>Thermoproteota</taxon>
        <taxon>Thermoprotei</taxon>
        <taxon>Thermoproteales</taxon>
        <taxon>Thermoproteaceae</taxon>
        <taxon>Caldivirga</taxon>
    </lineage>
</organism>
<dbReference type="Proteomes" id="UP000001137">
    <property type="component" value="Chromosome"/>
</dbReference>
<gene>
    <name evidence="2" type="ordered locus">Cmaq_0453</name>
</gene>
<keyword evidence="3" id="KW-1185">Reference proteome</keyword>
<dbReference type="GO" id="GO:0003700">
    <property type="term" value="F:DNA-binding transcription factor activity"/>
    <property type="evidence" value="ECO:0007669"/>
    <property type="project" value="InterPro"/>
</dbReference>
<proteinExistence type="predicted"/>
<protein>
    <submittedName>
        <fullName evidence="2">Putative transcriptional regulator</fullName>
    </submittedName>
</protein>
<dbReference type="PANTHER" id="PTHR38600">
    <property type="entry name" value="TRANSCRIPTIONAL REGULATORY PROTEIN"/>
    <property type="match status" value="1"/>
</dbReference>
<dbReference type="Pfam" id="PF01047">
    <property type="entry name" value="MarR"/>
    <property type="match status" value="1"/>
</dbReference>
<dbReference type="AlphaFoldDB" id="A8MBV5"/>
<accession>A8MBV5</accession>
<dbReference type="STRING" id="397948.Cmaq_0453"/>
<dbReference type="InterPro" id="IPR036390">
    <property type="entry name" value="WH_DNA-bd_sf"/>
</dbReference>
<dbReference type="RefSeq" id="WP_012185518.1">
    <property type="nucleotide sequence ID" value="NC_009954.1"/>
</dbReference>
<dbReference type="PANTHER" id="PTHR38600:SF1">
    <property type="entry name" value="TRANSCRIPTIONAL REGULATORY PROTEIN"/>
    <property type="match status" value="1"/>
</dbReference>
<feature type="domain" description="HTH arsR-type" evidence="1">
    <location>
        <begin position="7"/>
        <end position="104"/>
    </location>
</feature>